<dbReference type="GO" id="GO:0009092">
    <property type="term" value="P:homoserine metabolic process"/>
    <property type="evidence" value="ECO:0007669"/>
    <property type="project" value="TreeGrafter"/>
</dbReference>
<proteinExistence type="inferred from homology"/>
<dbReference type="GO" id="GO:0009086">
    <property type="term" value="P:methionine biosynthetic process"/>
    <property type="evidence" value="ECO:0007669"/>
    <property type="project" value="UniProtKB-UniRule"/>
</dbReference>
<keyword evidence="2" id="KW-0963">Cytoplasm</keyword>
<dbReference type="Pfam" id="PF00561">
    <property type="entry name" value="Abhydrolase_1"/>
    <property type="match status" value="1"/>
</dbReference>
<feature type="active site" evidence="2 3">
    <location>
        <position position="354"/>
    </location>
</feature>
<dbReference type="InterPro" id="IPR008220">
    <property type="entry name" value="HAT_MetX-like"/>
</dbReference>
<dbReference type="InterPro" id="IPR000073">
    <property type="entry name" value="AB_hydrolase_1"/>
</dbReference>
<dbReference type="NCBIfam" id="NF001209">
    <property type="entry name" value="PRK00175.1"/>
    <property type="match status" value="1"/>
</dbReference>
<dbReference type="PIRSF" id="PIRSF000443">
    <property type="entry name" value="Homoser_Ac_trans"/>
    <property type="match status" value="1"/>
</dbReference>
<dbReference type="GO" id="GO:0004414">
    <property type="term" value="F:homoserine O-acetyltransferase activity"/>
    <property type="evidence" value="ECO:0007669"/>
    <property type="project" value="UniProtKB-UniRule"/>
</dbReference>
<dbReference type="Proteomes" id="UP000243542">
    <property type="component" value="Unassembled WGS sequence"/>
</dbReference>
<dbReference type="SUPFAM" id="SSF53474">
    <property type="entry name" value="alpha/beta-Hydrolases"/>
    <property type="match status" value="1"/>
</dbReference>
<feature type="binding site" evidence="2">
    <location>
        <position position="233"/>
    </location>
    <ligand>
        <name>substrate</name>
    </ligand>
</feature>
<comment type="pathway">
    <text evidence="2">Amino-acid biosynthesis; L-methionine biosynthesis via de novo pathway; O-acetyl-L-homoserine from L-homoserine: step 1/1.</text>
</comment>
<comment type="catalytic activity">
    <reaction evidence="2">
        <text>L-homoserine + acetyl-CoA = O-acetyl-L-homoserine + CoA</text>
        <dbReference type="Rhea" id="RHEA:13701"/>
        <dbReference type="ChEBI" id="CHEBI:57287"/>
        <dbReference type="ChEBI" id="CHEBI:57288"/>
        <dbReference type="ChEBI" id="CHEBI:57476"/>
        <dbReference type="ChEBI" id="CHEBI:57716"/>
        <dbReference type="EC" id="2.3.1.31"/>
    </reaction>
</comment>
<sequence length="373" mass="38791">MTDPVPATGAWRAGDPPGRRKWFTVPGALALEAGGVLPGYTLAYETWGTLAPDASNAVLIEHALTGDSHVAGPAGPGHPSPGWWDELVGPGKAFDTDEVFVVAANVLGGCQGSTGPASPDPDGRPWGSRFPAVTVRDQVHAEAALADALGIERWAAVAGGSMGGMRALEWAVSLPDRVISALVVASTAQASADQIAWASPQLHAIRTDPGWRGGDYYSAAPGEGPHSGLGIARRIAHTTYRSEAELAVRFGSSPQEAEDPLRGGRFAVESYLDHHADKLARRFDAGSYVRLTESMNTHDVGRGRGGVAAALGRITARVVAAGVHSDRLYPPYQTERIAAGTGTTAAVLDSPHGHDSFLLETAQLAALVKSLLG</sequence>
<gene>
    <name evidence="2" type="primary">metXA</name>
    <name evidence="5" type="ORF">ATK36_4717</name>
</gene>
<dbReference type="GO" id="GO:0005737">
    <property type="term" value="C:cytoplasm"/>
    <property type="evidence" value="ECO:0007669"/>
    <property type="project" value="UniProtKB-SubCell"/>
</dbReference>
<dbReference type="AlphaFoldDB" id="A0A2A9FGK6"/>
<keyword evidence="2" id="KW-0012">Acyltransferase</keyword>
<dbReference type="EMBL" id="PDJK01000002">
    <property type="protein sequence ID" value="PFG49559.1"/>
    <property type="molecule type" value="Genomic_DNA"/>
</dbReference>
<comment type="subunit">
    <text evidence="2">Homodimer.</text>
</comment>
<evidence type="ECO:0000313" key="6">
    <source>
        <dbReference type="Proteomes" id="UP000243542"/>
    </source>
</evidence>
<evidence type="ECO:0000256" key="2">
    <source>
        <dbReference type="HAMAP-Rule" id="MF_00296"/>
    </source>
</evidence>
<dbReference type="InterPro" id="IPR029058">
    <property type="entry name" value="AB_hydrolase_fold"/>
</dbReference>
<dbReference type="Gene3D" id="1.10.1740.110">
    <property type="match status" value="1"/>
</dbReference>
<evidence type="ECO:0000259" key="4">
    <source>
        <dbReference type="Pfam" id="PF00561"/>
    </source>
</evidence>
<dbReference type="NCBIfam" id="TIGR01392">
    <property type="entry name" value="homoserO_Ac_trn"/>
    <property type="match status" value="1"/>
</dbReference>
<dbReference type="UniPathway" id="UPA00051">
    <property type="reaction ID" value="UER00074"/>
</dbReference>
<accession>A0A2A9FGK6</accession>
<dbReference type="RefSeq" id="WP_170069866.1">
    <property type="nucleotide sequence ID" value="NZ_JBIAKZ010000004.1"/>
</dbReference>
<reference evidence="5 6" key="1">
    <citation type="submission" date="2017-10" db="EMBL/GenBank/DDBJ databases">
        <title>Sequencing the genomes of 1000 actinobacteria strains.</title>
        <authorList>
            <person name="Klenk H.-P."/>
        </authorList>
    </citation>
    <scope>NUCLEOTIDE SEQUENCE [LARGE SCALE GENOMIC DNA]</scope>
    <source>
        <strain evidence="5 6">DSM 46092</strain>
    </source>
</reference>
<keyword evidence="2" id="KW-0486">Methionine biosynthesis</keyword>
<organism evidence="5 6">
    <name type="scientific">Amycolatopsis sulphurea</name>
    <dbReference type="NCBI Taxonomy" id="76022"/>
    <lineage>
        <taxon>Bacteria</taxon>
        <taxon>Bacillati</taxon>
        <taxon>Actinomycetota</taxon>
        <taxon>Actinomycetes</taxon>
        <taxon>Pseudonocardiales</taxon>
        <taxon>Pseudonocardiaceae</taxon>
        <taxon>Amycolatopsis</taxon>
    </lineage>
</organism>
<evidence type="ECO:0000256" key="1">
    <source>
        <dbReference type="ARBA" id="ARBA00022679"/>
    </source>
</evidence>
<evidence type="ECO:0000313" key="5">
    <source>
        <dbReference type="EMBL" id="PFG49559.1"/>
    </source>
</evidence>
<feature type="binding site" evidence="2">
    <location>
        <position position="355"/>
    </location>
    <ligand>
        <name>substrate</name>
    </ligand>
</feature>
<comment type="caution">
    <text evidence="5">The sequence shown here is derived from an EMBL/GenBank/DDBJ whole genome shotgun (WGS) entry which is preliminary data.</text>
</comment>
<keyword evidence="2" id="KW-0028">Amino-acid biosynthesis</keyword>
<dbReference type="HAMAP" id="MF_00296">
    <property type="entry name" value="MetX_acyltransf"/>
    <property type="match status" value="1"/>
</dbReference>
<feature type="active site" description="Nucleophile" evidence="2 3">
    <location>
        <position position="161"/>
    </location>
</feature>
<dbReference type="Gene3D" id="3.40.50.1820">
    <property type="entry name" value="alpha/beta hydrolase"/>
    <property type="match status" value="1"/>
</dbReference>
<feature type="active site" evidence="2 3">
    <location>
        <position position="326"/>
    </location>
</feature>
<comment type="similarity">
    <text evidence="2">Belongs to the AB hydrolase superfamily. MetX family.</text>
</comment>
<evidence type="ECO:0000256" key="3">
    <source>
        <dbReference type="PIRSR" id="PIRSR000443-1"/>
    </source>
</evidence>
<comment type="caution">
    <text evidence="2">Lacks conserved residue(s) required for the propagation of feature annotation.</text>
</comment>
<dbReference type="PANTHER" id="PTHR32268">
    <property type="entry name" value="HOMOSERINE O-ACETYLTRANSFERASE"/>
    <property type="match status" value="1"/>
</dbReference>
<protein>
    <recommendedName>
        <fullName evidence="2">Homoserine O-acetyltransferase</fullName>
        <shortName evidence="2">HAT</shortName>
        <ecNumber evidence="2">2.3.1.31</ecNumber>
    </recommendedName>
    <alternativeName>
        <fullName evidence="2">Homoserine transacetylase</fullName>
        <shortName evidence="2">HTA</shortName>
    </alternativeName>
</protein>
<keyword evidence="1 2" id="KW-0808">Transferase</keyword>
<keyword evidence="6" id="KW-1185">Reference proteome</keyword>
<dbReference type="PANTHER" id="PTHR32268:SF11">
    <property type="entry name" value="HOMOSERINE O-ACETYLTRANSFERASE"/>
    <property type="match status" value="1"/>
</dbReference>
<comment type="subcellular location">
    <subcellularLocation>
        <location evidence="2">Cytoplasm</location>
    </subcellularLocation>
</comment>
<name>A0A2A9FGK6_9PSEU</name>
<dbReference type="EC" id="2.3.1.31" evidence="2"/>
<feature type="domain" description="AB hydrolase-1" evidence="4">
    <location>
        <begin position="56"/>
        <end position="360"/>
    </location>
</feature>
<comment type="function">
    <text evidence="2">Transfers an acetyl group from acetyl-CoA to L-homoserine, forming acetyl-L-homoserine.</text>
</comment>